<dbReference type="AlphaFoldDB" id="A0A7R9PXT3"/>
<feature type="domain" description="AMP-dependent synthetase/ligase" evidence="1">
    <location>
        <begin position="74"/>
        <end position="132"/>
    </location>
</feature>
<proteinExistence type="predicted"/>
<dbReference type="Proteomes" id="UP000759131">
    <property type="component" value="Unassembled WGS sequence"/>
</dbReference>
<dbReference type="SUPFAM" id="SSF56801">
    <property type="entry name" value="Acetyl-CoA synthetase-like"/>
    <property type="match status" value="1"/>
</dbReference>
<dbReference type="EMBL" id="CAJPIZ010002500">
    <property type="protein sequence ID" value="CAG2105132.1"/>
    <property type="molecule type" value="Genomic_DNA"/>
</dbReference>
<dbReference type="Pfam" id="PF00501">
    <property type="entry name" value="AMP-binding"/>
    <property type="match status" value="1"/>
</dbReference>
<organism evidence="2">
    <name type="scientific">Medioppia subpectinata</name>
    <dbReference type="NCBI Taxonomy" id="1979941"/>
    <lineage>
        <taxon>Eukaryota</taxon>
        <taxon>Metazoa</taxon>
        <taxon>Ecdysozoa</taxon>
        <taxon>Arthropoda</taxon>
        <taxon>Chelicerata</taxon>
        <taxon>Arachnida</taxon>
        <taxon>Acari</taxon>
        <taxon>Acariformes</taxon>
        <taxon>Sarcoptiformes</taxon>
        <taxon>Oribatida</taxon>
        <taxon>Brachypylina</taxon>
        <taxon>Oppioidea</taxon>
        <taxon>Oppiidae</taxon>
        <taxon>Medioppia</taxon>
    </lineage>
</organism>
<feature type="non-terminal residue" evidence="2">
    <location>
        <position position="132"/>
    </location>
</feature>
<dbReference type="EMBL" id="OC857075">
    <property type="protein sequence ID" value="CAD7624702.1"/>
    <property type="molecule type" value="Genomic_DNA"/>
</dbReference>
<reference evidence="2" key="1">
    <citation type="submission" date="2020-11" db="EMBL/GenBank/DDBJ databases">
        <authorList>
            <person name="Tran Van P."/>
        </authorList>
    </citation>
    <scope>NUCLEOTIDE SEQUENCE</scope>
</reference>
<protein>
    <recommendedName>
        <fullName evidence="1">AMP-dependent synthetase/ligase domain-containing protein</fullName>
    </recommendedName>
</protein>
<dbReference type="Gene3D" id="3.40.50.980">
    <property type="match status" value="1"/>
</dbReference>
<accession>A0A7R9PXT3</accession>
<evidence type="ECO:0000313" key="2">
    <source>
        <dbReference type="EMBL" id="CAD7624702.1"/>
    </source>
</evidence>
<evidence type="ECO:0000259" key="1">
    <source>
        <dbReference type="Pfam" id="PF00501"/>
    </source>
</evidence>
<gene>
    <name evidence="2" type="ORF">OSB1V03_LOCUS5143</name>
</gene>
<keyword evidence="3" id="KW-1185">Reference proteome</keyword>
<dbReference type="InterPro" id="IPR000873">
    <property type="entry name" value="AMP-dep_synth/lig_dom"/>
</dbReference>
<evidence type="ECO:0000313" key="3">
    <source>
        <dbReference type="Proteomes" id="UP000759131"/>
    </source>
</evidence>
<dbReference type="OrthoDB" id="10253115at2759"/>
<name>A0A7R9PXT3_9ACAR</name>
<sequence length="132" mass="14964">MMIHDNNSPLNGHNTVYSSRTLLKPIIHSIQKSNYKVQSLTGVKLVNTYRCKYSYAFTKSNESLTPTTIGQLLEKRAVDSADTMACVSMQQNISKTYRQLNEDVNKLAKGLQSIGCVKRTRVGIWSPNCYEW</sequence>